<dbReference type="InterPro" id="IPR012373">
    <property type="entry name" value="Ferrdict_sens_TM"/>
</dbReference>
<dbReference type="Gene3D" id="3.55.50.30">
    <property type="match status" value="1"/>
</dbReference>
<dbReference type="Pfam" id="PF04773">
    <property type="entry name" value="FecR"/>
    <property type="match status" value="1"/>
</dbReference>
<dbReference type="InterPro" id="IPR032508">
    <property type="entry name" value="FecR_C"/>
</dbReference>
<dbReference type="Proteomes" id="UP000219452">
    <property type="component" value="Unassembled WGS sequence"/>
</dbReference>
<proteinExistence type="predicted"/>
<dbReference type="GO" id="GO:0016989">
    <property type="term" value="F:sigma factor antagonist activity"/>
    <property type="evidence" value="ECO:0007669"/>
    <property type="project" value="TreeGrafter"/>
</dbReference>
<dbReference type="Pfam" id="PF16344">
    <property type="entry name" value="FecR_C"/>
    <property type="match status" value="1"/>
</dbReference>
<protein>
    <submittedName>
        <fullName evidence="3">FecR family protein</fullName>
    </submittedName>
</protein>
<accession>A0A286GB00</accession>
<dbReference type="PIRSF" id="PIRSF018266">
    <property type="entry name" value="FecR"/>
    <property type="match status" value="1"/>
</dbReference>
<dbReference type="PANTHER" id="PTHR30273:SF2">
    <property type="entry name" value="PROTEIN FECR"/>
    <property type="match status" value="1"/>
</dbReference>
<feature type="domain" description="Protein FecR C-terminal" evidence="2">
    <location>
        <begin position="289"/>
        <end position="356"/>
    </location>
</feature>
<feature type="domain" description="FecR protein" evidence="1">
    <location>
        <begin position="145"/>
        <end position="232"/>
    </location>
</feature>
<organism evidence="3 4">
    <name type="scientific">Spirosoma fluviale</name>
    <dbReference type="NCBI Taxonomy" id="1597977"/>
    <lineage>
        <taxon>Bacteria</taxon>
        <taxon>Pseudomonadati</taxon>
        <taxon>Bacteroidota</taxon>
        <taxon>Cytophagia</taxon>
        <taxon>Cytophagales</taxon>
        <taxon>Cytophagaceae</taxon>
        <taxon>Spirosoma</taxon>
    </lineage>
</organism>
<gene>
    <name evidence="3" type="ORF">SAMN06269250_4099</name>
</gene>
<evidence type="ECO:0000313" key="4">
    <source>
        <dbReference type="Proteomes" id="UP000219452"/>
    </source>
</evidence>
<dbReference type="RefSeq" id="WP_097127870.1">
    <property type="nucleotide sequence ID" value="NZ_OCNH01000003.1"/>
</dbReference>
<name>A0A286GB00_9BACT</name>
<dbReference type="OrthoDB" id="934696at2"/>
<sequence length="364" mass="41163">MLRDFSSYEIEDFAFDETFQHWVLEPDSPHREFWEKYIASHPQQTDKLLAARALVVELKNNPASATDNDLAPVIWRNIQARIIPVRRIGWQPWGRWQVAASVSLLLLLGAGLWWQFNQSTTNPSLVLSKFSTNERLLEEVNRTENTIRIHLHDGTVVSLAKDSRLTYPRTFDGRQRVVYLSGEAFFEVTKNPDQPFLVYANETVTKVLGTSFRIKAYANAPKVVVAVRTGRVSVFARNDFESSPATTQPNGVVLTPNQQAVFSRQEAQLQKTLVEQPVLLATPAEQPSFNFDNTPIGAVFAVLEKAYGVDIVYDETLFASRTLTVSLEDESLYEKLDVICKTVGVSYQIIDTQVIIERKNNGNP</sequence>
<dbReference type="InterPro" id="IPR006860">
    <property type="entry name" value="FecR"/>
</dbReference>
<evidence type="ECO:0000259" key="1">
    <source>
        <dbReference type="Pfam" id="PF04773"/>
    </source>
</evidence>
<keyword evidence="4" id="KW-1185">Reference proteome</keyword>
<reference evidence="4" key="1">
    <citation type="submission" date="2017-09" db="EMBL/GenBank/DDBJ databases">
        <authorList>
            <person name="Varghese N."/>
            <person name="Submissions S."/>
        </authorList>
    </citation>
    <scope>NUCLEOTIDE SEQUENCE [LARGE SCALE GENOMIC DNA]</scope>
    <source>
        <strain evidence="4">DSM 29961</strain>
    </source>
</reference>
<evidence type="ECO:0000259" key="2">
    <source>
        <dbReference type="Pfam" id="PF16344"/>
    </source>
</evidence>
<evidence type="ECO:0000313" key="3">
    <source>
        <dbReference type="EMBL" id="SOD92671.1"/>
    </source>
</evidence>
<dbReference type="EMBL" id="OCNH01000003">
    <property type="protein sequence ID" value="SOD92671.1"/>
    <property type="molecule type" value="Genomic_DNA"/>
</dbReference>
<dbReference type="PANTHER" id="PTHR30273">
    <property type="entry name" value="PERIPLASMIC SIGNAL SENSOR AND SIGMA FACTOR ACTIVATOR FECR-RELATED"/>
    <property type="match status" value="1"/>
</dbReference>
<dbReference type="AlphaFoldDB" id="A0A286GB00"/>
<dbReference type="Gene3D" id="2.60.120.1440">
    <property type="match status" value="1"/>
</dbReference>